<dbReference type="EnsemblPlants" id="AET5Gv20543100.1">
    <property type="protein sequence ID" value="AET5Gv20543100.1"/>
    <property type="gene ID" value="AET5Gv20543100"/>
</dbReference>
<name>A0A453KXB5_AEGTS</name>
<accession>A0A453KXB5</accession>
<proteinExistence type="predicted"/>
<sequence>SASPSIGATGTHGRPPPSRSLNYFPFRPYKVGDAPNLTNSSRAPSSIRSSYVASPSHQQSCLDKQCKSDSN</sequence>
<reference evidence="2" key="3">
    <citation type="journal article" date="2017" name="Nature">
        <title>Genome sequence of the progenitor of the wheat D genome Aegilops tauschii.</title>
        <authorList>
            <person name="Luo M.C."/>
            <person name="Gu Y.Q."/>
            <person name="Puiu D."/>
            <person name="Wang H."/>
            <person name="Twardziok S.O."/>
            <person name="Deal K.R."/>
            <person name="Huo N."/>
            <person name="Zhu T."/>
            <person name="Wang L."/>
            <person name="Wang Y."/>
            <person name="McGuire P.E."/>
            <person name="Liu S."/>
            <person name="Long H."/>
            <person name="Ramasamy R.K."/>
            <person name="Rodriguez J.C."/>
            <person name="Van S.L."/>
            <person name="Yuan L."/>
            <person name="Wang Z."/>
            <person name="Xia Z."/>
            <person name="Xiao L."/>
            <person name="Anderson O.D."/>
            <person name="Ouyang S."/>
            <person name="Liang Y."/>
            <person name="Zimin A.V."/>
            <person name="Pertea G."/>
            <person name="Qi P."/>
            <person name="Bennetzen J.L."/>
            <person name="Dai X."/>
            <person name="Dawson M.W."/>
            <person name="Muller H.G."/>
            <person name="Kugler K."/>
            <person name="Rivarola-Duarte L."/>
            <person name="Spannagl M."/>
            <person name="Mayer K.F.X."/>
            <person name="Lu F.H."/>
            <person name="Bevan M.W."/>
            <person name="Leroy P."/>
            <person name="Li P."/>
            <person name="You F.M."/>
            <person name="Sun Q."/>
            <person name="Liu Z."/>
            <person name="Lyons E."/>
            <person name="Wicker T."/>
            <person name="Salzberg S.L."/>
            <person name="Devos K.M."/>
            <person name="Dvorak J."/>
        </authorList>
    </citation>
    <scope>NUCLEOTIDE SEQUENCE [LARGE SCALE GENOMIC DNA]</scope>
    <source>
        <strain evidence="2">cv. AL8/78</strain>
    </source>
</reference>
<evidence type="ECO:0000313" key="2">
    <source>
        <dbReference type="EnsemblPlants" id="AET5Gv20543100.1"/>
    </source>
</evidence>
<dbReference type="Proteomes" id="UP000015105">
    <property type="component" value="Chromosome 5D"/>
</dbReference>
<evidence type="ECO:0000313" key="3">
    <source>
        <dbReference type="Proteomes" id="UP000015105"/>
    </source>
</evidence>
<feature type="compositionally biased region" description="Polar residues" evidence="1">
    <location>
        <begin position="51"/>
        <end position="63"/>
    </location>
</feature>
<dbReference type="AlphaFoldDB" id="A0A453KXB5"/>
<reference evidence="3" key="2">
    <citation type="journal article" date="2017" name="Nat. Plants">
        <title>The Aegilops tauschii genome reveals multiple impacts of transposons.</title>
        <authorList>
            <person name="Zhao G."/>
            <person name="Zou C."/>
            <person name="Li K."/>
            <person name="Wang K."/>
            <person name="Li T."/>
            <person name="Gao L."/>
            <person name="Zhang X."/>
            <person name="Wang H."/>
            <person name="Yang Z."/>
            <person name="Liu X."/>
            <person name="Jiang W."/>
            <person name="Mao L."/>
            <person name="Kong X."/>
            <person name="Jiao Y."/>
            <person name="Jia J."/>
        </authorList>
    </citation>
    <scope>NUCLEOTIDE SEQUENCE [LARGE SCALE GENOMIC DNA]</scope>
    <source>
        <strain evidence="3">cv. AL8/78</strain>
    </source>
</reference>
<protein>
    <submittedName>
        <fullName evidence="2">Uncharacterized protein</fullName>
    </submittedName>
</protein>
<feature type="compositionally biased region" description="Low complexity" evidence="1">
    <location>
        <begin position="40"/>
        <end position="50"/>
    </location>
</feature>
<reference evidence="3" key="1">
    <citation type="journal article" date="2014" name="Science">
        <title>Ancient hybridizations among the ancestral genomes of bread wheat.</title>
        <authorList>
            <consortium name="International Wheat Genome Sequencing Consortium,"/>
            <person name="Marcussen T."/>
            <person name="Sandve S.R."/>
            <person name="Heier L."/>
            <person name="Spannagl M."/>
            <person name="Pfeifer M."/>
            <person name="Jakobsen K.S."/>
            <person name="Wulff B.B."/>
            <person name="Steuernagel B."/>
            <person name="Mayer K.F."/>
            <person name="Olsen O.A."/>
        </authorList>
    </citation>
    <scope>NUCLEOTIDE SEQUENCE [LARGE SCALE GENOMIC DNA]</scope>
    <source>
        <strain evidence="3">cv. AL8/78</strain>
    </source>
</reference>
<evidence type="ECO:0000256" key="1">
    <source>
        <dbReference type="SAM" id="MobiDB-lite"/>
    </source>
</evidence>
<organism evidence="2 3">
    <name type="scientific">Aegilops tauschii subsp. strangulata</name>
    <name type="common">Goatgrass</name>
    <dbReference type="NCBI Taxonomy" id="200361"/>
    <lineage>
        <taxon>Eukaryota</taxon>
        <taxon>Viridiplantae</taxon>
        <taxon>Streptophyta</taxon>
        <taxon>Embryophyta</taxon>
        <taxon>Tracheophyta</taxon>
        <taxon>Spermatophyta</taxon>
        <taxon>Magnoliopsida</taxon>
        <taxon>Liliopsida</taxon>
        <taxon>Poales</taxon>
        <taxon>Poaceae</taxon>
        <taxon>BOP clade</taxon>
        <taxon>Pooideae</taxon>
        <taxon>Triticodae</taxon>
        <taxon>Triticeae</taxon>
        <taxon>Triticinae</taxon>
        <taxon>Aegilops</taxon>
    </lineage>
</organism>
<reference evidence="2" key="5">
    <citation type="journal article" date="2021" name="G3 (Bethesda)">
        <title>Aegilops tauschii genome assembly Aet v5.0 features greater sequence contiguity and improved annotation.</title>
        <authorList>
            <person name="Wang L."/>
            <person name="Zhu T."/>
            <person name="Rodriguez J.C."/>
            <person name="Deal K.R."/>
            <person name="Dubcovsky J."/>
            <person name="McGuire P.E."/>
            <person name="Lux T."/>
            <person name="Spannagl M."/>
            <person name="Mayer K.F.X."/>
            <person name="Baldrich P."/>
            <person name="Meyers B.C."/>
            <person name="Huo N."/>
            <person name="Gu Y.Q."/>
            <person name="Zhou H."/>
            <person name="Devos K.M."/>
            <person name="Bennetzen J.L."/>
            <person name="Unver T."/>
            <person name="Budak H."/>
            <person name="Gulick P.J."/>
            <person name="Galiba G."/>
            <person name="Kalapos B."/>
            <person name="Nelson D.R."/>
            <person name="Li P."/>
            <person name="You F.M."/>
            <person name="Luo M.C."/>
            <person name="Dvorak J."/>
        </authorList>
    </citation>
    <scope>NUCLEOTIDE SEQUENCE [LARGE SCALE GENOMIC DNA]</scope>
    <source>
        <strain evidence="2">cv. AL8/78</strain>
    </source>
</reference>
<dbReference type="Gramene" id="AET5Gv20543100.1">
    <property type="protein sequence ID" value="AET5Gv20543100.1"/>
    <property type="gene ID" value="AET5Gv20543100"/>
</dbReference>
<feature type="region of interest" description="Disordered" evidence="1">
    <location>
        <begin position="1"/>
        <end position="71"/>
    </location>
</feature>
<reference evidence="2" key="4">
    <citation type="submission" date="2019-03" db="UniProtKB">
        <authorList>
            <consortium name="EnsemblPlants"/>
        </authorList>
    </citation>
    <scope>IDENTIFICATION</scope>
</reference>
<keyword evidence="3" id="KW-1185">Reference proteome</keyword>